<dbReference type="EC" id="1.1.1.47" evidence="4"/>
<keyword evidence="5" id="KW-1185">Reference proteome</keyword>
<evidence type="ECO:0000256" key="1">
    <source>
        <dbReference type="ARBA" id="ARBA00006484"/>
    </source>
</evidence>
<dbReference type="Proteomes" id="UP000634522">
    <property type="component" value="Unassembled WGS sequence"/>
</dbReference>
<dbReference type="PRINTS" id="PR00081">
    <property type="entry name" value="GDHRDH"/>
</dbReference>
<evidence type="ECO:0000259" key="3">
    <source>
        <dbReference type="SMART" id="SM00822"/>
    </source>
</evidence>
<sequence length="262" mass="26680">MDSSSLEGKVALVTGAARGLGAAIAHEVAAAGARVVVTDLDEGRGRATAEDLGAMFLQQDVTREEDWSHVMARTVEAFGGLDVVVNNAGIETASLMVDCDLADFRRVMAVNADGCFLGTKWAMRVMRPGGAAGRGGAVVNLSSVAGLVGVAGLGAYCAAKGAVRLLTKSAAIESARLGYGVRVNSLHPAVIKTDMGEAVVRSLVDLGLAADVAGAEALMLQMHPMGYGRPEDVAAAVRYLAAGSGRWINGAELVLDGGLTAG</sequence>
<dbReference type="InterPro" id="IPR057326">
    <property type="entry name" value="KR_dom"/>
</dbReference>
<protein>
    <submittedName>
        <fullName evidence="4">Glucose 1-dehydrogenase</fullName>
        <ecNumber evidence="4">1.1.1.47</ecNumber>
    </submittedName>
</protein>
<evidence type="ECO:0000313" key="5">
    <source>
        <dbReference type="Proteomes" id="UP000634522"/>
    </source>
</evidence>
<feature type="domain" description="Ketoreductase" evidence="3">
    <location>
        <begin position="9"/>
        <end position="194"/>
    </location>
</feature>
<comment type="caution">
    <text evidence="4">The sequence shown here is derived from an EMBL/GenBank/DDBJ whole genome shotgun (WGS) entry which is preliminary data.</text>
</comment>
<dbReference type="InterPro" id="IPR036291">
    <property type="entry name" value="NAD(P)-bd_dom_sf"/>
</dbReference>
<dbReference type="GO" id="GO:0047936">
    <property type="term" value="F:glucose 1-dehydrogenase [NAD(P)+] activity"/>
    <property type="evidence" value="ECO:0007669"/>
    <property type="project" value="UniProtKB-EC"/>
</dbReference>
<dbReference type="NCBIfam" id="NF005559">
    <property type="entry name" value="PRK07231.1"/>
    <property type="match status" value="1"/>
</dbReference>
<evidence type="ECO:0000313" key="4">
    <source>
        <dbReference type="EMBL" id="NMF98859.1"/>
    </source>
</evidence>
<evidence type="ECO:0000256" key="2">
    <source>
        <dbReference type="ARBA" id="ARBA00023002"/>
    </source>
</evidence>
<organism evidence="4 5">
    <name type="scientific">Aromatoleum toluolicum</name>
    <dbReference type="NCBI Taxonomy" id="90060"/>
    <lineage>
        <taxon>Bacteria</taxon>
        <taxon>Pseudomonadati</taxon>
        <taxon>Pseudomonadota</taxon>
        <taxon>Betaproteobacteria</taxon>
        <taxon>Rhodocyclales</taxon>
        <taxon>Rhodocyclaceae</taxon>
        <taxon>Aromatoleum</taxon>
    </lineage>
</organism>
<dbReference type="Gene3D" id="3.40.50.720">
    <property type="entry name" value="NAD(P)-binding Rossmann-like Domain"/>
    <property type="match status" value="1"/>
</dbReference>
<dbReference type="SMART" id="SM00822">
    <property type="entry name" value="PKS_KR"/>
    <property type="match status" value="1"/>
</dbReference>
<name>A0ABX1NHR7_9RHOO</name>
<comment type="similarity">
    <text evidence="1">Belongs to the short-chain dehydrogenases/reductases (SDR) family.</text>
</comment>
<dbReference type="SUPFAM" id="SSF51735">
    <property type="entry name" value="NAD(P)-binding Rossmann-fold domains"/>
    <property type="match status" value="1"/>
</dbReference>
<dbReference type="PROSITE" id="PS00061">
    <property type="entry name" value="ADH_SHORT"/>
    <property type="match status" value="1"/>
</dbReference>
<dbReference type="PANTHER" id="PTHR43180">
    <property type="entry name" value="3-OXOACYL-(ACYL-CARRIER-PROTEIN) REDUCTASE (AFU_ORTHOLOGUE AFUA_6G11210)"/>
    <property type="match status" value="1"/>
</dbReference>
<keyword evidence="2 4" id="KW-0560">Oxidoreductase</keyword>
<dbReference type="RefSeq" id="WP_169141545.1">
    <property type="nucleotide sequence ID" value="NZ_WTVS01000033.1"/>
</dbReference>
<accession>A0ABX1NHR7</accession>
<dbReference type="InterPro" id="IPR002347">
    <property type="entry name" value="SDR_fam"/>
</dbReference>
<dbReference type="PANTHER" id="PTHR43180:SF66">
    <property type="entry name" value="SHORT-CHAIN DEHYDROGENASE_REDUCTASE FAMILY PROTEIN"/>
    <property type="match status" value="1"/>
</dbReference>
<dbReference type="PRINTS" id="PR00080">
    <property type="entry name" value="SDRFAMILY"/>
</dbReference>
<dbReference type="EMBL" id="WTVS01000033">
    <property type="protein sequence ID" value="NMF98859.1"/>
    <property type="molecule type" value="Genomic_DNA"/>
</dbReference>
<reference evidence="4 5" key="1">
    <citation type="submission" date="2019-12" db="EMBL/GenBank/DDBJ databases">
        <title>Comparative genomics gives insights into the taxonomy of the Azoarcus-Aromatoleum group and reveals separate origins of nif in the plant-associated Azoarcus and non-plant-associated Aromatoleum sub-groups.</title>
        <authorList>
            <person name="Lafos M."/>
            <person name="Maluk M."/>
            <person name="Batista M."/>
            <person name="Junghare M."/>
            <person name="Carmona M."/>
            <person name="Faoro H."/>
            <person name="Cruz L.M."/>
            <person name="Battistoni F."/>
            <person name="De Souza E."/>
            <person name="Pedrosa F."/>
            <person name="Chen W.-M."/>
            <person name="Poole P.S."/>
            <person name="Dixon R.A."/>
            <person name="James E.K."/>
        </authorList>
    </citation>
    <scope>NUCLEOTIDE SEQUENCE [LARGE SCALE GENOMIC DNA]</scope>
    <source>
        <strain evidence="4 5">T</strain>
    </source>
</reference>
<dbReference type="InterPro" id="IPR020904">
    <property type="entry name" value="Sc_DH/Rdtase_CS"/>
</dbReference>
<proteinExistence type="inferred from homology"/>
<dbReference type="Pfam" id="PF13561">
    <property type="entry name" value="adh_short_C2"/>
    <property type="match status" value="1"/>
</dbReference>
<gene>
    <name evidence="4" type="ORF">GPA27_15870</name>
</gene>